<keyword evidence="1" id="KW-0547">Nucleotide-binding</keyword>
<dbReference type="EMBL" id="LJUO01000115">
    <property type="protein sequence ID" value="KPK69684.1"/>
    <property type="molecule type" value="Genomic_DNA"/>
</dbReference>
<dbReference type="AlphaFoldDB" id="A0A0S8GBM3"/>
<dbReference type="SUPFAM" id="SSF48452">
    <property type="entry name" value="TPR-like"/>
    <property type="match status" value="1"/>
</dbReference>
<organism evidence="4 5">
    <name type="scientific">candidate division WOR_3 bacterium SM23_60</name>
    <dbReference type="NCBI Taxonomy" id="1703780"/>
    <lineage>
        <taxon>Bacteria</taxon>
        <taxon>Bacteria division WOR-3</taxon>
    </lineage>
</organism>
<dbReference type="InterPro" id="IPR041664">
    <property type="entry name" value="AAA_16"/>
</dbReference>
<dbReference type="Pfam" id="PF13191">
    <property type="entry name" value="AAA_16"/>
    <property type="match status" value="1"/>
</dbReference>
<proteinExistence type="predicted"/>
<dbReference type="SUPFAM" id="SSF55073">
    <property type="entry name" value="Nucleotide cyclase"/>
    <property type="match status" value="1"/>
</dbReference>
<dbReference type="GO" id="GO:0005524">
    <property type="term" value="F:ATP binding"/>
    <property type="evidence" value="ECO:0007669"/>
    <property type="project" value="UniProtKB-KW"/>
</dbReference>
<protein>
    <recommendedName>
        <fullName evidence="3">Orc1-like AAA ATPase domain-containing protein</fullName>
    </recommendedName>
</protein>
<dbReference type="GO" id="GO:0004016">
    <property type="term" value="F:adenylate cyclase activity"/>
    <property type="evidence" value="ECO:0007669"/>
    <property type="project" value="TreeGrafter"/>
</dbReference>
<name>A0A0S8GBM3_UNCW3</name>
<dbReference type="InterPro" id="IPR027417">
    <property type="entry name" value="P-loop_NTPase"/>
</dbReference>
<dbReference type="InterPro" id="IPR011990">
    <property type="entry name" value="TPR-like_helical_dom_sf"/>
</dbReference>
<sequence>DLITAECDNVDIVACLVKMKETYPETRFGFSQYPGLSKGLSKIAQFGEILVSEEIQKEILDAYDITSLGMLSIKGMTSQILVYRVDSPRGELRYPEQKRTEFVVYRRNEIESLNNLLRVANAILVYGNLGIGKTTLLDQALVEWQEKESVRTFCSSYSIGAALKPITDIVTQILGVYGIESIEEKQEIIEKKLKDLDIKDIGTSYLAILDFLGLSEEESILEKLELKTKVDIITDSVADVVKRVSWNTPVVIAIEDAENMDASSFTFVQRLTEKLAEENVCFIFSSTLPKINISGLKEFELRHIEKQQLENLIEEATGERIALTPTTPFHVLQYLALYREERMHFLYNQYKGGSTVSGFSLPFYDITTTIKRRIELLDEEKKKFLFDLVIAGLELRLDDLPIENEHVPLFDYFVKHEYLRKHFNTYMFTSPLLHGEIYNLIPDKKTRHERLADYYRRLNGFEERAAFHYIRAENHRKALDFLKSSAELAIKKGGYESGIHYYNQALDLSQHHKEVADLETLVALNEGLADVYRALGDEDRALNYYKFVLDSYKDILSE</sequence>
<evidence type="ECO:0000313" key="4">
    <source>
        <dbReference type="EMBL" id="KPK69684.1"/>
    </source>
</evidence>
<comment type="caution">
    <text evidence="4">The sequence shown here is derived from an EMBL/GenBank/DDBJ whole genome shotgun (WGS) entry which is preliminary data.</text>
</comment>
<feature type="domain" description="Orc1-like AAA ATPase" evidence="3">
    <location>
        <begin position="103"/>
        <end position="283"/>
    </location>
</feature>
<evidence type="ECO:0000256" key="1">
    <source>
        <dbReference type="ARBA" id="ARBA00022741"/>
    </source>
</evidence>
<keyword evidence="2" id="KW-0067">ATP-binding</keyword>
<dbReference type="PANTHER" id="PTHR16305">
    <property type="entry name" value="TESTICULAR SOLUBLE ADENYLYL CYCLASE"/>
    <property type="match status" value="1"/>
</dbReference>
<accession>A0A0S8GBM3</accession>
<evidence type="ECO:0000259" key="3">
    <source>
        <dbReference type="Pfam" id="PF13191"/>
    </source>
</evidence>
<dbReference type="Gene3D" id="1.25.40.10">
    <property type="entry name" value="Tetratricopeptide repeat domain"/>
    <property type="match status" value="1"/>
</dbReference>
<dbReference type="SUPFAM" id="SSF52540">
    <property type="entry name" value="P-loop containing nucleoside triphosphate hydrolases"/>
    <property type="match status" value="1"/>
</dbReference>
<feature type="non-terminal residue" evidence="4">
    <location>
        <position position="1"/>
    </location>
</feature>
<dbReference type="InterPro" id="IPR029787">
    <property type="entry name" value="Nucleotide_cyclase"/>
</dbReference>
<dbReference type="GO" id="GO:0005737">
    <property type="term" value="C:cytoplasm"/>
    <property type="evidence" value="ECO:0007669"/>
    <property type="project" value="TreeGrafter"/>
</dbReference>
<dbReference type="PANTHER" id="PTHR16305:SF28">
    <property type="entry name" value="GUANYLATE CYCLASE DOMAIN-CONTAINING PROTEIN"/>
    <property type="match status" value="1"/>
</dbReference>
<evidence type="ECO:0000256" key="2">
    <source>
        <dbReference type="ARBA" id="ARBA00022840"/>
    </source>
</evidence>
<reference evidence="4 5" key="1">
    <citation type="journal article" date="2015" name="Microbiome">
        <title>Genomic resolution of linkages in carbon, nitrogen, and sulfur cycling among widespread estuary sediment bacteria.</title>
        <authorList>
            <person name="Baker B.J."/>
            <person name="Lazar C.S."/>
            <person name="Teske A.P."/>
            <person name="Dick G.J."/>
        </authorList>
    </citation>
    <scope>NUCLEOTIDE SEQUENCE [LARGE SCALE GENOMIC DNA]</scope>
    <source>
        <strain evidence="4">SM23_60</strain>
    </source>
</reference>
<evidence type="ECO:0000313" key="5">
    <source>
        <dbReference type="Proteomes" id="UP000051096"/>
    </source>
</evidence>
<gene>
    <name evidence="4" type="ORF">AMJ87_10055</name>
</gene>
<dbReference type="Gene3D" id="3.40.50.300">
    <property type="entry name" value="P-loop containing nucleotide triphosphate hydrolases"/>
    <property type="match status" value="1"/>
</dbReference>
<dbReference type="Proteomes" id="UP000051096">
    <property type="component" value="Unassembled WGS sequence"/>
</dbReference>